<dbReference type="Proteomes" id="UP000054477">
    <property type="component" value="Unassembled WGS sequence"/>
</dbReference>
<keyword evidence="2" id="KW-1185">Reference proteome</keyword>
<sequence length="58" mass="6134">MTPLSPISPLMPWIIATLSSPNPSASVFNDIPPSLTLSQVTPTLDVIKISSIWSQATA</sequence>
<accession>A0A0C9WNN0</accession>
<gene>
    <name evidence="1" type="ORF">K443DRAFT_8589</name>
</gene>
<reference evidence="2" key="2">
    <citation type="submission" date="2015-01" db="EMBL/GenBank/DDBJ databases">
        <title>Evolutionary Origins and Diversification of the Mycorrhizal Mutualists.</title>
        <authorList>
            <consortium name="DOE Joint Genome Institute"/>
            <consortium name="Mycorrhizal Genomics Consortium"/>
            <person name="Kohler A."/>
            <person name="Kuo A."/>
            <person name="Nagy L.G."/>
            <person name="Floudas D."/>
            <person name="Copeland A."/>
            <person name="Barry K.W."/>
            <person name="Cichocki N."/>
            <person name="Veneault-Fourrey C."/>
            <person name="LaButti K."/>
            <person name="Lindquist E.A."/>
            <person name="Lipzen A."/>
            <person name="Lundell T."/>
            <person name="Morin E."/>
            <person name="Murat C."/>
            <person name="Riley R."/>
            <person name="Ohm R."/>
            <person name="Sun H."/>
            <person name="Tunlid A."/>
            <person name="Henrissat B."/>
            <person name="Grigoriev I.V."/>
            <person name="Hibbett D.S."/>
            <person name="Martin F."/>
        </authorList>
    </citation>
    <scope>NUCLEOTIDE SEQUENCE [LARGE SCALE GENOMIC DNA]</scope>
    <source>
        <strain evidence="2">LaAM-08-1</strain>
    </source>
</reference>
<protein>
    <submittedName>
        <fullName evidence="1">Uncharacterized protein</fullName>
    </submittedName>
</protein>
<reference evidence="1 2" key="1">
    <citation type="submission" date="2014-04" db="EMBL/GenBank/DDBJ databases">
        <authorList>
            <consortium name="DOE Joint Genome Institute"/>
            <person name="Kuo A."/>
            <person name="Kohler A."/>
            <person name="Nagy L.G."/>
            <person name="Floudas D."/>
            <person name="Copeland A."/>
            <person name="Barry K.W."/>
            <person name="Cichocki N."/>
            <person name="Veneault-Fourrey C."/>
            <person name="LaButti K."/>
            <person name="Lindquist E.A."/>
            <person name="Lipzen A."/>
            <person name="Lundell T."/>
            <person name="Morin E."/>
            <person name="Murat C."/>
            <person name="Sun H."/>
            <person name="Tunlid A."/>
            <person name="Henrissat B."/>
            <person name="Grigoriev I.V."/>
            <person name="Hibbett D.S."/>
            <person name="Martin F."/>
            <person name="Nordberg H.P."/>
            <person name="Cantor M.N."/>
            <person name="Hua S.X."/>
        </authorList>
    </citation>
    <scope>NUCLEOTIDE SEQUENCE [LARGE SCALE GENOMIC DNA]</scope>
    <source>
        <strain evidence="1 2">LaAM-08-1</strain>
    </source>
</reference>
<proteinExistence type="predicted"/>
<evidence type="ECO:0000313" key="1">
    <source>
        <dbReference type="EMBL" id="KIJ99254.1"/>
    </source>
</evidence>
<dbReference type="EMBL" id="KN838651">
    <property type="protein sequence ID" value="KIJ99254.1"/>
    <property type="molecule type" value="Genomic_DNA"/>
</dbReference>
<evidence type="ECO:0000313" key="2">
    <source>
        <dbReference type="Proteomes" id="UP000054477"/>
    </source>
</evidence>
<organism evidence="1 2">
    <name type="scientific">Laccaria amethystina LaAM-08-1</name>
    <dbReference type="NCBI Taxonomy" id="1095629"/>
    <lineage>
        <taxon>Eukaryota</taxon>
        <taxon>Fungi</taxon>
        <taxon>Dikarya</taxon>
        <taxon>Basidiomycota</taxon>
        <taxon>Agaricomycotina</taxon>
        <taxon>Agaricomycetes</taxon>
        <taxon>Agaricomycetidae</taxon>
        <taxon>Agaricales</taxon>
        <taxon>Agaricineae</taxon>
        <taxon>Hydnangiaceae</taxon>
        <taxon>Laccaria</taxon>
    </lineage>
</organism>
<name>A0A0C9WNN0_9AGAR</name>
<dbReference type="HOGENOM" id="CLU_2979412_0_0_1"/>
<dbReference type="AlphaFoldDB" id="A0A0C9WNN0"/>